<feature type="transmembrane region" description="Helical" evidence="1">
    <location>
        <begin position="164"/>
        <end position="186"/>
    </location>
</feature>
<dbReference type="Proteomes" id="UP001408356">
    <property type="component" value="Unassembled WGS sequence"/>
</dbReference>
<feature type="transmembrane region" description="Helical" evidence="1">
    <location>
        <begin position="120"/>
        <end position="144"/>
    </location>
</feature>
<name>A0ABR2V710_9PEZI</name>
<keyword evidence="1" id="KW-1133">Transmembrane helix</keyword>
<proteinExistence type="predicted"/>
<feature type="transmembrane region" description="Helical" evidence="1">
    <location>
        <begin position="72"/>
        <end position="93"/>
    </location>
</feature>
<dbReference type="EMBL" id="JARVKF010000124">
    <property type="protein sequence ID" value="KAK9422321.1"/>
    <property type="molecule type" value="Genomic_DNA"/>
</dbReference>
<reference evidence="2 3" key="1">
    <citation type="journal article" date="2024" name="J. Plant Pathol.">
        <title>Sequence and assembly of the genome of Seiridium unicorne, isolate CBS 538.82, causal agent of cypress canker disease.</title>
        <authorList>
            <person name="Scali E."/>
            <person name="Rocca G.D."/>
            <person name="Danti R."/>
            <person name="Garbelotto M."/>
            <person name="Barberini S."/>
            <person name="Baroncelli R."/>
            <person name="Emiliani G."/>
        </authorList>
    </citation>
    <scope>NUCLEOTIDE SEQUENCE [LARGE SCALE GENOMIC DNA]</scope>
    <source>
        <strain evidence="2 3">BM-138-508</strain>
    </source>
</reference>
<evidence type="ECO:0000313" key="2">
    <source>
        <dbReference type="EMBL" id="KAK9422321.1"/>
    </source>
</evidence>
<feature type="transmembrane region" description="Helical" evidence="1">
    <location>
        <begin position="284"/>
        <end position="305"/>
    </location>
</feature>
<keyword evidence="1" id="KW-0812">Transmembrane</keyword>
<sequence length="368" mass="41075">MSNTPPDLESSAEEELTDNREHNSHEISKFAFSMVGLACYLGLYIFLVVTAVDVLYQLSKDGSDFLVREMKSVLAYLCFGIASIPLSVVYTTIKWREQTRSPSTLDDESRKRSLSSRLQMIGNAIAVPGLVWMAVSMGVCWVVRGNTSNNNYEGVALKSSILAGFLTTLLSLHLLVVAVMLLRALWKRHSWWSLALIFKYHVLVLSPALTLILESYFLYFAKSRLQPYVQEHGTRASQEGVQHITLYMMFDVIAAGIGLFGLLCRCSDDRDPDSVFSPFVAVRIAAVPRLFLIVVSCFVVSTPWALWHEFEELGLTELAAHCEAIAIWLLLQCSIAGVIVLVILMGLTYLIVSGIVEERKNSKLWPGL</sequence>
<feature type="transmembrane region" description="Helical" evidence="1">
    <location>
        <begin position="325"/>
        <end position="352"/>
    </location>
</feature>
<protein>
    <submittedName>
        <fullName evidence="2">Uncharacterized protein</fullName>
    </submittedName>
</protein>
<organism evidence="2 3">
    <name type="scientific">Seiridium unicorne</name>
    <dbReference type="NCBI Taxonomy" id="138068"/>
    <lineage>
        <taxon>Eukaryota</taxon>
        <taxon>Fungi</taxon>
        <taxon>Dikarya</taxon>
        <taxon>Ascomycota</taxon>
        <taxon>Pezizomycotina</taxon>
        <taxon>Sordariomycetes</taxon>
        <taxon>Xylariomycetidae</taxon>
        <taxon>Amphisphaeriales</taxon>
        <taxon>Sporocadaceae</taxon>
        <taxon>Seiridium</taxon>
    </lineage>
</organism>
<gene>
    <name evidence="2" type="ORF">SUNI508_05000</name>
</gene>
<evidence type="ECO:0000256" key="1">
    <source>
        <dbReference type="SAM" id="Phobius"/>
    </source>
</evidence>
<keyword evidence="3" id="KW-1185">Reference proteome</keyword>
<comment type="caution">
    <text evidence="2">The sequence shown here is derived from an EMBL/GenBank/DDBJ whole genome shotgun (WGS) entry which is preliminary data.</text>
</comment>
<feature type="transmembrane region" description="Helical" evidence="1">
    <location>
        <begin position="198"/>
        <end position="221"/>
    </location>
</feature>
<accession>A0ABR2V710</accession>
<feature type="transmembrane region" description="Helical" evidence="1">
    <location>
        <begin position="30"/>
        <end position="52"/>
    </location>
</feature>
<feature type="transmembrane region" description="Helical" evidence="1">
    <location>
        <begin position="241"/>
        <end position="263"/>
    </location>
</feature>
<evidence type="ECO:0000313" key="3">
    <source>
        <dbReference type="Proteomes" id="UP001408356"/>
    </source>
</evidence>
<keyword evidence="1" id="KW-0472">Membrane</keyword>